<accession>A0A497E4H6</accession>
<name>A0A497E4H6_UNCAE</name>
<dbReference type="Proteomes" id="UP000279422">
    <property type="component" value="Unassembled WGS sequence"/>
</dbReference>
<evidence type="ECO:0000259" key="4">
    <source>
        <dbReference type="Pfam" id="PF17147"/>
    </source>
</evidence>
<organism evidence="5 6">
    <name type="scientific">Aerophobetes bacterium</name>
    <dbReference type="NCBI Taxonomy" id="2030807"/>
    <lineage>
        <taxon>Bacteria</taxon>
        <taxon>Candidatus Aerophobota</taxon>
    </lineage>
</organism>
<feature type="coiled-coil region" evidence="2">
    <location>
        <begin position="214"/>
        <end position="241"/>
    </location>
</feature>
<dbReference type="InterPro" id="IPR002880">
    <property type="entry name" value="Pyrv_Fd/Flavodoxin_OxRdtase_N"/>
</dbReference>
<feature type="domain" description="Pyruvate:ferredoxin oxidoreductase core" evidence="4">
    <location>
        <begin position="245"/>
        <end position="339"/>
    </location>
</feature>
<dbReference type="SUPFAM" id="SSF52922">
    <property type="entry name" value="TK C-terminal domain-like"/>
    <property type="match status" value="1"/>
</dbReference>
<dbReference type="Gene3D" id="3.40.50.970">
    <property type="match status" value="1"/>
</dbReference>
<proteinExistence type="predicted"/>
<dbReference type="PANTHER" id="PTHR43088:SF1">
    <property type="entry name" value="SUBUNIT OF PYRUVATE:FLAVODOXIN OXIDOREDUCTASE"/>
    <property type="match status" value="1"/>
</dbReference>
<evidence type="ECO:0000256" key="2">
    <source>
        <dbReference type="SAM" id="Coils"/>
    </source>
</evidence>
<evidence type="ECO:0000256" key="1">
    <source>
        <dbReference type="ARBA" id="ARBA00023002"/>
    </source>
</evidence>
<dbReference type="NCBIfam" id="NF005507">
    <property type="entry name" value="PRK07119.1"/>
    <property type="match status" value="1"/>
</dbReference>
<gene>
    <name evidence="5" type="ORF">DRJ00_03200</name>
</gene>
<evidence type="ECO:0000313" key="5">
    <source>
        <dbReference type="EMBL" id="RLE09841.1"/>
    </source>
</evidence>
<dbReference type="InterPro" id="IPR052368">
    <property type="entry name" value="2-oxoacid_oxidoreductase"/>
</dbReference>
<comment type="caution">
    <text evidence="5">The sequence shown here is derived from an EMBL/GenBank/DDBJ whole genome shotgun (WGS) entry which is preliminary data.</text>
</comment>
<dbReference type="InterPro" id="IPR029061">
    <property type="entry name" value="THDP-binding"/>
</dbReference>
<sequence>MPEKILLSGNEALAEGAIRAGCRYYFGYPITPQSEIPAYMARRMREVGGVFLQAESEVAAINMVYGASAAGGRAMTSSSGPGISLKQEGISYLVGAELPAVIVNVMRGGPGLGNIAPSQSDYFQAVKGGGHGDYHLIVLSPDSVQEMADLAYLAFDLADKYRNPVMILADAILGQMMEGVRLGEFRKVRMEKDWAVSGAKGRRPNLIRSLYLEEGALEEHNRRLQEKYRQMLKEVRFEQCKAEDAEIVLVAYGSMARLSKAVVEFLREKGVKAGLLRPITLWPFPERIIRELAEKVRFFFVVEMNAGQMVEDVRLSVEGRVPVYFYGRMGGGVPTPSEVLSKVKERLNENRG</sequence>
<reference evidence="5 6" key="1">
    <citation type="submission" date="2018-06" db="EMBL/GenBank/DDBJ databases">
        <title>Extensive metabolic versatility and redundancy in microbially diverse, dynamic hydrothermal sediments.</title>
        <authorList>
            <person name="Dombrowski N."/>
            <person name="Teske A."/>
            <person name="Baker B.J."/>
        </authorList>
    </citation>
    <scope>NUCLEOTIDE SEQUENCE [LARGE SCALE GENOMIC DNA]</scope>
    <source>
        <strain evidence="5">B47_G16</strain>
    </source>
</reference>
<evidence type="ECO:0000259" key="3">
    <source>
        <dbReference type="Pfam" id="PF01855"/>
    </source>
</evidence>
<keyword evidence="2" id="KW-0175">Coiled coil</keyword>
<dbReference type="GO" id="GO:0016491">
    <property type="term" value="F:oxidoreductase activity"/>
    <property type="evidence" value="ECO:0007669"/>
    <property type="project" value="UniProtKB-KW"/>
</dbReference>
<keyword evidence="1" id="KW-0560">Oxidoreductase</keyword>
<feature type="domain" description="Pyruvate flavodoxin/ferredoxin oxidoreductase pyrimidine binding" evidence="3">
    <location>
        <begin position="15"/>
        <end position="186"/>
    </location>
</feature>
<dbReference type="InterPro" id="IPR033412">
    <property type="entry name" value="PFOR_II"/>
</dbReference>
<dbReference type="Pfam" id="PF17147">
    <property type="entry name" value="PFOR_II"/>
    <property type="match status" value="1"/>
</dbReference>
<dbReference type="AlphaFoldDB" id="A0A497E4H6"/>
<dbReference type="Pfam" id="PF01855">
    <property type="entry name" value="POR_N"/>
    <property type="match status" value="1"/>
</dbReference>
<dbReference type="Gene3D" id="3.40.50.920">
    <property type="match status" value="1"/>
</dbReference>
<dbReference type="InterPro" id="IPR009014">
    <property type="entry name" value="Transketo_C/PFOR_II"/>
</dbReference>
<dbReference type="PANTHER" id="PTHR43088">
    <property type="entry name" value="SUBUNIT OF PYRUVATE:FLAVODOXIN OXIDOREDUCTASE-RELATED"/>
    <property type="match status" value="1"/>
</dbReference>
<dbReference type="SUPFAM" id="SSF52518">
    <property type="entry name" value="Thiamin diphosphate-binding fold (THDP-binding)"/>
    <property type="match status" value="1"/>
</dbReference>
<evidence type="ECO:0000313" key="6">
    <source>
        <dbReference type="Proteomes" id="UP000279422"/>
    </source>
</evidence>
<protein>
    <submittedName>
        <fullName evidence="5">3-methyl-2-oxobutanoate dehydrogenase subunit beta</fullName>
    </submittedName>
</protein>
<dbReference type="EMBL" id="QMPZ01000027">
    <property type="protein sequence ID" value="RLE09841.1"/>
    <property type="molecule type" value="Genomic_DNA"/>
</dbReference>
<dbReference type="CDD" id="cd07034">
    <property type="entry name" value="TPP_PYR_PFOR_IOR-alpha_like"/>
    <property type="match status" value="1"/>
</dbReference>